<keyword evidence="3" id="KW-1185">Reference proteome</keyword>
<name>A0A8H5Y1Q5_9HYPO</name>
<evidence type="ECO:0000313" key="2">
    <source>
        <dbReference type="EMBL" id="KAF5703165.1"/>
    </source>
</evidence>
<sequence>MDCADELRDEYSPTGTRRFVDKGLASSWVGRASLIPASGHNSPIGTPTLMPLDISAETCALQEGRTAEDVEDDAGRLLPLKSAEKKEEAKELQVFEIEITGQTLCFRLRGKFTKTPTPKLALKKLQTRLRRNDKINLKSIRKRGEYGGVQKQQRNETKDPKRVKDALADEVEKLLSVYPSVTDKGHKNKGHAWMKWVYLPVQQNGSS</sequence>
<feature type="region of interest" description="Disordered" evidence="1">
    <location>
        <begin position="141"/>
        <end position="163"/>
    </location>
</feature>
<evidence type="ECO:0000256" key="1">
    <source>
        <dbReference type="SAM" id="MobiDB-lite"/>
    </source>
</evidence>
<comment type="caution">
    <text evidence="2">The sequence shown here is derived from an EMBL/GenBank/DDBJ whole genome shotgun (WGS) entry which is preliminary data.</text>
</comment>
<dbReference type="EMBL" id="JAAOAN010000580">
    <property type="protein sequence ID" value="KAF5703165.1"/>
    <property type="molecule type" value="Genomic_DNA"/>
</dbReference>
<dbReference type="AlphaFoldDB" id="A0A8H5Y1Q5"/>
<evidence type="ECO:0000313" key="3">
    <source>
        <dbReference type="Proteomes" id="UP000544331"/>
    </source>
</evidence>
<dbReference type="Proteomes" id="UP000544331">
    <property type="component" value="Unassembled WGS sequence"/>
</dbReference>
<protein>
    <submittedName>
        <fullName evidence="2">Uncharacterized protein</fullName>
    </submittedName>
</protein>
<feature type="compositionally biased region" description="Basic and acidic residues" evidence="1">
    <location>
        <begin position="153"/>
        <end position="163"/>
    </location>
</feature>
<reference evidence="2 3" key="1">
    <citation type="submission" date="2020-05" db="EMBL/GenBank/DDBJ databases">
        <title>Identification and distribution of gene clusters putatively required for synthesis of sphingolipid metabolism inhibitors in phylogenetically diverse species of the filamentous fungus Fusarium.</title>
        <authorList>
            <person name="Kim H.-S."/>
            <person name="Busman M."/>
            <person name="Brown D.W."/>
            <person name="Divon H."/>
            <person name="Uhlig S."/>
            <person name="Proctor R.H."/>
        </authorList>
    </citation>
    <scope>NUCLEOTIDE SEQUENCE [LARGE SCALE GENOMIC DNA]</scope>
    <source>
        <strain evidence="2 3">NRRL 66235</strain>
    </source>
</reference>
<gene>
    <name evidence="2" type="ORF">FMUND_13132</name>
</gene>
<accession>A0A8H5Y1Q5</accession>
<organism evidence="2 3">
    <name type="scientific">Fusarium mundagurra</name>
    <dbReference type="NCBI Taxonomy" id="1567541"/>
    <lineage>
        <taxon>Eukaryota</taxon>
        <taxon>Fungi</taxon>
        <taxon>Dikarya</taxon>
        <taxon>Ascomycota</taxon>
        <taxon>Pezizomycotina</taxon>
        <taxon>Sordariomycetes</taxon>
        <taxon>Hypocreomycetidae</taxon>
        <taxon>Hypocreales</taxon>
        <taxon>Nectriaceae</taxon>
        <taxon>Fusarium</taxon>
        <taxon>Fusarium fujikuroi species complex</taxon>
    </lineage>
</organism>
<proteinExistence type="predicted"/>